<evidence type="ECO:0000313" key="3">
    <source>
        <dbReference type="Proteomes" id="UP001605036"/>
    </source>
</evidence>
<dbReference type="PROSITE" id="PS51257">
    <property type="entry name" value="PROKAR_LIPOPROTEIN"/>
    <property type="match status" value="1"/>
</dbReference>
<gene>
    <name evidence="2" type="ORF">R1flu_019289</name>
</gene>
<evidence type="ECO:0000256" key="1">
    <source>
        <dbReference type="SAM" id="SignalP"/>
    </source>
</evidence>
<evidence type="ECO:0000313" key="2">
    <source>
        <dbReference type="EMBL" id="KAL2651161.1"/>
    </source>
</evidence>
<accession>A0ABD1ZJS6</accession>
<sequence length="113" mass="11450">MERGRPMGSAVRASHLLGTCIALLGCPRWARMARGGVTQAPRLVKELCSRKKTGQCKAGGMGTTSLKHDKVGQIGGGAAQVPCLWGAIGQGGTSAISLECGCHVVGARHGGVG</sequence>
<comment type="caution">
    <text evidence="2">The sequence shown here is derived from an EMBL/GenBank/DDBJ whole genome shotgun (WGS) entry which is preliminary data.</text>
</comment>
<evidence type="ECO:0008006" key="4">
    <source>
        <dbReference type="Google" id="ProtNLM"/>
    </source>
</evidence>
<name>A0ABD1ZJS6_9MARC</name>
<dbReference type="AlphaFoldDB" id="A0ABD1ZJS6"/>
<dbReference type="Proteomes" id="UP001605036">
    <property type="component" value="Unassembled WGS sequence"/>
</dbReference>
<proteinExistence type="predicted"/>
<reference evidence="2 3" key="1">
    <citation type="submission" date="2024-09" db="EMBL/GenBank/DDBJ databases">
        <title>Chromosome-scale assembly of Riccia fluitans.</title>
        <authorList>
            <person name="Paukszto L."/>
            <person name="Sawicki J."/>
            <person name="Karawczyk K."/>
            <person name="Piernik-Szablinska J."/>
            <person name="Szczecinska M."/>
            <person name="Mazdziarz M."/>
        </authorList>
    </citation>
    <scope>NUCLEOTIDE SEQUENCE [LARGE SCALE GENOMIC DNA]</scope>
    <source>
        <strain evidence="2">Rf_01</strain>
        <tissue evidence="2">Aerial parts of the thallus</tissue>
    </source>
</reference>
<organism evidence="2 3">
    <name type="scientific">Riccia fluitans</name>
    <dbReference type="NCBI Taxonomy" id="41844"/>
    <lineage>
        <taxon>Eukaryota</taxon>
        <taxon>Viridiplantae</taxon>
        <taxon>Streptophyta</taxon>
        <taxon>Embryophyta</taxon>
        <taxon>Marchantiophyta</taxon>
        <taxon>Marchantiopsida</taxon>
        <taxon>Marchantiidae</taxon>
        <taxon>Marchantiales</taxon>
        <taxon>Ricciaceae</taxon>
        <taxon>Riccia</taxon>
    </lineage>
</organism>
<feature type="signal peptide" evidence="1">
    <location>
        <begin position="1"/>
        <end position="22"/>
    </location>
</feature>
<feature type="chain" id="PRO_5044890026" description="Secreted protein" evidence="1">
    <location>
        <begin position="23"/>
        <end position="113"/>
    </location>
</feature>
<protein>
    <recommendedName>
        <fullName evidence="4">Secreted protein</fullName>
    </recommendedName>
</protein>
<dbReference type="EMBL" id="JBHFFA010000001">
    <property type="protein sequence ID" value="KAL2651161.1"/>
    <property type="molecule type" value="Genomic_DNA"/>
</dbReference>
<keyword evidence="1" id="KW-0732">Signal</keyword>
<keyword evidence="3" id="KW-1185">Reference proteome</keyword>